<evidence type="ECO:0000313" key="2">
    <source>
        <dbReference type="Proteomes" id="UP000237056"/>
    </source>
</evidence>
<dbReference type="Proteomes" id="UP000237056">
    <property type="component" value="Unassembled WGS sequence"/>
</dbReference>
<dbReference type="RefSeq" id="WP_146046979.1">
    <property type="nucleotide sequence ID" value="NZ_PQNY01000005.1"/>
</dbReference>
<dbReference type="AlphaFoldDB" id="A0A2S4N930"/>
<protein>
    <submittedName>
        <fullName evidence="1">Uncharacterized protein</fullName>
    </submittedName>
</protein>
<dbReference type="OrthoDB" id="759438at2"/>
<proteinExistence type="predicted"/>
<gene>
    <name evidence="1" type="ORF">Q361_105100</name>
</gene>
<evidence type="ECO:0000313" key="1">
    <source>
        <dbReference type="EMBL" id="POS02205.1"/>
    </source>
</evidence>
<sequence>MRTKLLIFFLMLTLGVFSQKKQNWKNTFLYGFQLPDELENFSGIYLTIKYKGEPILPKSVKIGGKSIKIASEPFYLFDKSATIDHTKLPFEVQGKTYYWLLDGDMLTEMALHPNRYQIDITTANSEATKRFHLPETFDCVPENCLNVAYLQSFTATKRAKFLQKKIWKLSVREKKITLKEQPETIKDSTLTFSLRNPIPKGILMALPELNKEDHSIQEFTIDNCYWIENTFLIPIKSKIIKRQPDSCYENYATIEGKICSKSGCITGKGSGLCSKLNSSTNKIKYKLTLIIEP</sequence>
<reference evidence="1 2" key="1">
    <citation type="submission" date="2018-01" db="EMBL/GenBank/DDBJ databases">
        <title>Genomic Encyclopedia of Type Strains, Phase I: the one thousand microbial genomes (KMG-I) project.</title>
        <authorList>
            <person name="Goeker M."/>
        </authorList>
    </citation>
    <scope>NUCLEOTIDE SEQUENCE [LARGE SCALE GENOMIC DNA]</scope>
    <source>
        <strain evidence="1 2">DSM 17960</strain>
    </source>
</reference>
<comment type="caution">
    <text evidence="1">The sequence shown here is derived from an EMBL/GenBank/DDBJ whole genome shotgun (WGS) entry which is preliminary data.</text>
</comment>
<name>A0A2S4N930_9FLAO</name>
<accession>A0A2S4N930</accession>
<dbReference type="EMBL" id="PQNY01000005">
    <property type="protein sequence ID" value="POS02205.1"/>
    <property type="molecule type" value="Genomic_DNA"/>
</dbReference>
<organism evidence="1 2">
    <name type="scientific">Flavobacterium croceum DSM 17960</name>
    <dbReference type="NCBI Taxonomy" id="1121886"/>
    <lineage>
        <taxon>Bacteria</taxon>
        <taxon>Pseudomonadati</taxon>
        <taxon>Bacteroidota</taxon>
        <taxon>Flavobacteriia</taxon>
        <taxon>Flavobacteriales</taxon>
        <taxon>Flavobacteriaceae</taxon>
        <taxon>Flavobacterium</taxon>
    </lineage>
</organism>
<keyword evidence="2" id="KW-1185">Reference proteome</keyword>